<keyword evidence="4" id="KW-0819">tRNA processing</keyword>
<dbReference type="GO" id="GO:0050660">
    <property type="term" value="F:flavin adenine dinucleotide binding"/>
    <property type="evidence" value="ECO:0007669"/>
    <property type="project" value="InterPro"/>
</dbReference>
<dbReference type="PANTHER" id="PTHR11806">
    <property type="entry name" value="GLUCOSE INHIBITED DIVISION PROTEIN A"/>
    <property type="match status" value="1"/>
</dbReference>
<evidence type="ECO:0000256" key="5">
    <source>
        <dbReference type="ARBA" id="ARBA00022827"/>
    </source>
</evidence>
<comment type="similarity">
    <text evidence="2">Belongs to the MnmG family.</text>
</comment>
<evidence type="ECO:0000259" key="7">
    <source>
        <dbReference type="SMART" id="SM01228"/>
    </source>
</evidence>
<dbReference type="GO" id="GO:0005829">
    <property type="term" value="C:cytosol"/>
    <property type="evidence" value="ECO:0007669"/>
    <property type="project" value="TreeGrafter"/>
</dbReference>
<keyword evidence="3" id="KW-0285">Flavoprotein</keyword>
<accession>A0A1Y5HU11</accession>
<dbReference type="Pfam" id="PF13932">
    <property type="entry name" value="SAM_GIDA_C"/>
    <property type="match status" value="1"/>
</dbReference>
<dbReference type="InterPro" id="IPR026904">
    <property type="entry name" value="MnmG_C"/>
</dbReference>
<dbReference type="GO" id="GO:0002098">
    <property type="term" value="P:tRNA wobble uridine modification"/>
    <property type="evidence" value="ECO:0007669"/>
    <property type="project" value="TreeGrafter"/>
</dbReference>
<proteinExistence type="inferred from homology"/>
<dbReference type="InterPro" id="IPR047001">
    <property type="entry name" value="MnmG_C_subdom"/>
</dbReference>
<sequence>LKRPGLNYADIAGLKGEVVDDPRVAEQVEIQAKYDGYISRQKDEIEQMRRYEATPLPENFDYSVIGGLSNEVIQKLDTMKPETLGSASRIQGVTPAAVSQILVHMKKLKLARKSA</sequence>
<evidence type="ECO:0000313" key="9">
    <source>
        <dbReference type="Proteomes" id="UP000227088"/>
    </source>
</evidence>
<dbReference type="Proteomes" id="UP000227088">
    <property type="component" value="Unassembled WGS sequence"/>
</dbReference>
<comment type="subunit">
    <text evidence="6">Homodimer. Heterotetramer of two MnmE and two MnmG subunits.</text>
</comment>
<dbReference type="FunFam" id="1.10.150.570:FF:000001">
    <property type="entry name" value="tRNA uridine 5-carboxymethylaminomethyl modification enzyme MnmG"/>
    <property type="match status" value="1"/>
</dbReference>
<dbReference type="AlphaFoldDB" id="A0A1Y5HU11"/>
<evidence type="ECO:0000256" key="3">
    <source>
        <dbReference type="ARBA" id="ARBA00022630"/>
    </source>
</evidence>
<dbReference type="Gene3D" id="1.10.150.570">
    <property type="entry name" value="GidA associated domain, C-terminal subdomain"/>
    <property type="match status" value="1"/>
</dbReference>
<reference evidence="9" key="1">
    <citation type="journal article" date="2017" name="Proc. Natl. Acad. Sci. U.S.A.">
        <title>Simulation of Deepwater Horizon oil plume reveals substrate specialization within a complex community of hydrocarbon degraders.</title>
        <authorList>
            <person name="Hu P."/>
            <person name="Dubinsky E.A."/>
            <person name="Probst A.J."/>
            <person name="Wang J."/>
            <person name="Sieber C.M.K."/>
            <person name="Tom L.M."/>
            <person name="Gardinali P."/>
            <person name="Banfield J.F."/>
            <person name="Atlas R.M."/>
            <person name="Andersen G.L."/>
        </authorList>
    </citation>
    <scope>NUCLEOTIDE SEQUENCE [LARGE SCALE GENOMIC DNA]</scope>
</reference>
<evidence type="ECO:0000256" key="2">
    <source>
        <dbReference type="ARBA" id="ARBA00007653"/>
    </source>
</evidence>
<dbReference type="SMART" id="SM01228">
    <property type="entry name" value="GIDA_assoc_3"/>
    <property type="match status" value="1"/>
</dbReference>
<comment type="caution">
    <text evidence="8">The sequence shown here is derived from an EMBL/GenBank/DDBJ whole genome shotgun (WGS) entry which is preliminary data.</text>
</comment>
<name>A0A1Y5HU11_OLEAN</name>
<gene>
    <name evidence="8" type="primary">gidA</name>
    <name evidence="8" type="ORF">A9R00_04295</name>
</gene>
<feature type="non-terminal residue" evidence="8">
    <location>
        <position position="1"/>
    </location>
</feature>
<evidence type="ECO:0000256" key="1">
    <source>
        <dbReference type="ARBA" id="ARBA00001974"/>
    </source>
</evidence>
<keyword evidence="5" id="KW-0274">FAD</keyword>
<dbReference type="InterPro" id="IPR002218">
    <property type="entry name" value="MnmG-rel"/>
</dbReference>
<dbReference type="InterPro" id="IPR044920">
    <property type="entry name" value="MnmG_C_subdom_sf"/>
</dbReference>
<evidence type="ECO:0000313" key="8">
    <source>
        <dbReference type="EMBL" id="OUS40769.1"/>
    </source>
</evidence>
<dbReference type="PANTHER" id="PTHR11806:SF0">
    <property type="entry name" value="PROTEIN MTO1 HOMOLOG, MITOCHONDRIAL"/>
    <property type="match status" value="1"/>
</dbReference>
<feature type="domain" description="tRNA uridine 5-carboxymethylaminomethyl modification enzyme C-terminal subdomain" evidence="7">
    <location>
        <begin position="32"/>
        <end position="103"/>
    </location>
</feature>
<evidence type="ECO:0000256" key="4">
    <source>
        <dbReference type="ARBA" id="ARBA00022694"/>
    </source>
</evidence>
<dbReference type="Gene3D" id="1.10.10.1800">
    <property type="entry name" value="tRNA uridine 5-carboxymethylaminomethyl modification enzyme MnmG/GidA"/>
    <property type="match status" value="1"/>
</dbReference>
<evidence type="ECO:0000256" key="6">
    <source>
        <dbReference type="ARBA" id="ARBA00025948"/>
    </source>
</evidence>
<dbReference type="Pfam" id="PF21680">
    <property type="entry name" value="GIDA_C_1st"/>
    <property type="match status" value="1"/>
</dbReference>
<dbReference type="GO" id="GO:0030488">
    <property type="term" value="P:tRNA methylation"/>
    <property type="evidence" value="ECO:0007669"/>
    <property type="project" value="TreeGrafter"/>
</dbReference>
<organism evidence="8 9">
    <name type="scientific">Oleispira antarctica</name>
    <dbReference type="NCBI Taxonomy" id="188908"/>
    <lineage>
        <taxon>Bacteria</taxon>
        <taxon>Pseudomonadati</taxon>
        <taxon>Pseudomonadota</taxon>
        <taxon>Gammaproteobacteria</taxon>
        <taxon>Oceanospirillales</taxon>
        <taxon>Oceanospirillaceae</taxon>
        <taxon>Oleispira</taxon>
    </lineage>
</organism>
<dbReference type="EMBL" id="MABE01000253">
    <property type="protein sequence ID" value="OUS40769.1"/>
    <property type="molecule type" value="Genomic_DNA"/>
</dbReference>
<protein>
    <submittedName>
        <fullName evidence="8">tRNA uridine-5-carboxymethylaminomethyl(34) synthesis enzyme MnmG</fullName>
    </submittedName>
</protein>
<dbReference type="InterPro" id="IPR049312">
    <property type="entry name" value="GIDA_C_N"/>
</dbReference>
<comment type="cofactor">
    <cofactor evidence="1">
        <name>FAD</name>
        <dbReference type="ChEBI" id="CHEBI:57692"/>
    </cofactor>
</comment>